<dbReference type="GO" id="GO:0005634">
    <property type="term" value="C:nucleus"/>
    <property type="evidence" value="ECO:0007669"/>
    <property type="project" value="UniProtKB-SubCell"/>
</dbReference>
<dbReference type="PANTHER" id="PTHR47416:SF8">
    <property type="entry name" value="BASIC-LEUCINE ZIPPER TRANSCRIPTION FACTOR E-RELATED"/>
    <property type="match status" value="1"/>
</dbReference>
<organism evidence="10 11">
    <name type="scientific">Clathrospora elynae</name>
    <dbReference type="NCBI Taxonomy" id="706981"/>
    <lineage>
        <taxon>Eukaryota</taxon>
        <taxon>Fungi</taxon>
        <taxon>Dikarya</taxon>
        <taxon>Ascomycota</taxon>
        <taxon>Pezizomycotina</taxon>
        <taxon>Dothideomycetes</taxon>
        <taxon>Pleosporomycetidae</taxon>
        <taxon>Pleosporales</taxon>
        <taxon>Diademaceae</taxon>
        <taxon>Clathrospora</taxon>
    </lineage>
</organism>
<comment type="subcellular location">
    <subcellularLocation>
        <location evidence="1">Nucleus</location>
    </subcellularLocation>
</comment>
<dbReference type="PROSITE" id="PS50217">
    <property type="entry name" value="BZIP"/>
    <property type="match status" value="1"/>
</dbReference>
<feature type="coiled-coil region" evidence="7">
    <location>
        <begin position="253"/>
        <end position="293"/>
    </location>
</feature>
<evidence type="ECO:0000256" key="7">
    <source>
        <dbReference type="SAM" id="Coils"/>
    </source>
</evidence>
<keyword evidence="5" id="KW-0804">Transcription</keyword>
<comment type="similarity">
    <text evidence="2">Belongs to the bZIP family.</text>
</comment>
<sequence length="648" mass="72000">MDYSSANANHMDFHKPASTLSSLDRKSSAYSFDDNATLDSSILDTPVLMSPTTSTQGIFSPDTSLWEDFSTAQFVDRTATSSVVNTNGNNPFFTEQSNNPFARLPPNQAATYGQQSWPVADNSGSRTPTAAKPLNPFGPGDFGAASFVEQQQQMPYHGLPVHANVRPSAVFPQSGPEQPMSPHNHSDWMAFNQHEMDSRPGPKRMRPNTPPRSFSPRRDGGIRKKNARFDIPAERNLFNIDNLIQSCTNDDDLKELKQQKRLLRNRQAALDSRQRKKKHTEELEEEKKAWMEKICGMQDDFASMRIEYDALIAEKENWHRESLEMHHVVNQLQFDKEELVRAHTVETGELRKKVSVLTERLEAATGNGMAAAPSTTFTDFASDMDNLNMGHSDWDNYIFVNDFASDEQATPQQNQEMSLVSRSKDEDKPVASGLLLMLLLCGAFVASKSGSAAPPIPRMPEEVRAASATVLDSIFKDAGVSTTLSEQGLIANRVNGLEPSPSGLAWSKTTMSGSELAGISGSHIDQLHSHLTGPTKDQEHEQLFSITPDQYNSMNSLDFTRQRYSMTSDDLNDPLSPGSQPSYRRNLAETLAAMREQNKGDSAAEIYTRSLLWDKIAPEVVHEFKRIVEESAAMSRPNTSDGTKVEMS</sequence>
<protein>
    <recommendedName>
        <fullName evidence="9">BZIP domain-containing protein</fullName>
    </recommendedName>
</protein>
<keyword evidence="3" id="KW-0805">Transcription regulation</keyword>
<dbReference type="Pfam" id="PF00170">
    <property type="entry name" value="bZIP_1"/>
    <property type="match status" value="1"/>
</dbReference>
<accession>A0A6A5T3J5</accession>
<dbReference type="CDD" id="cd14686">
    <property type="entry name" value="bZIP"/>
    <property type="match status" value="1"/>
</dbReference>
<keyword evidence="4" id="KW-0238">DNA-binding</keyword>
<dbReference type="GO" id="GO:0003677">
    <property type="term" value="F:DNA binding"/>
    <property type="evidence" value="ECO:0007669"/>
    <property type="project" value="UniProtKB-KW"/>
</dbReference>
<reference evidence="10" key="1">
    <citation type="journal article" date="2020" name="Stud. Mycol.">
        <title>101 Dothideomycetes genomes: a test case for predicting lifestyles and emergence of pathogens.</title>
        <authorList>
            <person name="Haridas S."/>
            <person name="Albert R."/>
            <person name="Binder M."/>
            <person name="Bloem J."/>
            <person name="Labutti K."/>
            <person name="Salamov A."/>
            <person name="Andreopoulos B."/>
            <person name="Baker S."/>
            <person name="Barry K."/>
            <person name="Bills G."/>
            <person name="Bluhm B."/>
            <person name="Cannon C."/>
            <person name="Castanera R."/>
            <person name="Culley D."/>
            <person name="Daum C."/>
            <person name="Ezra D."/>
            <person name="Gonzalez J."/>
            <person name="Henrissat B."/>
            <person name="Kuo A."/>
            <person name="Liang C."/>
            <person name="Lipzen A."/>
            <person name="Lutzoni F."/>
            <person name="Magnuson J."/>
            <person name="Mondo S."/>
            <person name="Nolan M."/>
            <person name="Ohm R."/>
            <person name="Pangilinan J."/>
            <person name="Park H.-J."/>
            <person name="Ramirez L."/>
            <person name="Alfaro M."/>
            <person name="Sun H."/>
            <person name="Tritt A."/>
            <person name="Yoshinaga Y."/>
            <person name="Zwiers L.-H."/>
            <person name="Turgeon B."/>
            <person name="Goodwin S."/>
            <person name="Spatafora J."/>
            <person name="Crous P."/>
            <person name="Grigoriev I."/>
        </authorList>
    </citation>
    <scope>NUCLEOTIDE SEQUENCE</scope>
    <source>
        <strain evidence="10">CBS 161.51</strain>
    </source>
</reference>
<feature type="region of interest" description="Disordered" evidence="8">
    <location>
        <begin position="195"/>
        <end position="224"/>
    </location>
</feature>
<evidence type="ECO:0000256" key="4">
    <source>
        <dbReference type="ARBA" id="ARBA00023125"/>
    </source>
</evidence>
<dbReference type="OrthoDB" id="644067at2759"/>
<feature type="domain" description="BZIP" evidence="9">
    <location>
        <begin position="255"/>
        <end position="311"/>
    </location>
</feature>
<evidence type="ECO:0000256" key="1">
    <source>
        <dbReference type="ARBA" id="ARBA00004123"/>
    </source>
</evidence>
<dbReference type="SMART" id="SM00338">
    <property type="entry name" value="BRLZ"/>
    <property type="match status" value="1"/>
</dbReference>
<dbReference type="Proteomes" id="UP000800038">
    <property type="component" value="Unassembled WGS sequence"/>
</dbReference>
<evidence type="ECO:0000256" key="3">
    <source>
        <dbReference type="ARBA" id="ARBA00023015"/>
    </source>
</evidence>
<dbReference type="InterPro" id="IPR046347">
    <property type="entry name" value="bZIP_sf"/>
</dbReference>
<evidence type="ECO:0000256" key="8">
    <source>
        <dbReference type="SAM" id="MobiDB-lite"/>
    </source>
</evidence>
<dbReference type="AlphaFoldDB" id="A0A6A5T3J5"/>
<evidence type="ECO:0000313" key="10">
    <source>
        <dbReference type="EMBL" id="KAF1946269.1"/>
    </source>
</evidence>
<keyword evidence="11" id="KW-1185">Reference proteome</keyword>
<keyword evidence="7" id="KW-0175">Coiled coil</keyword>
<dbReference type="SUPFAM" id="SSF57959">
    <property type="entry name" value="Leucine zipper domain"/>
    <property type="match status" value="1"/>
</dbReference>
<evidence type="ECO:0000256" key="2">
    <source>
        <dbReference type="ARBA" id="ARBA00007163"/>
    </source>
</evidence>
<evidence type="ECO:0000256" key="6">
    <source>
        <dbReference type="ARBA" id="ARBA00023242"/>
    </source>
</evidence>
<dbReference type="EMBL" id="ML976004">
    <property type="protein sequence ID" value="KAF1946269.1"/>
    <property type="molecule type" value="Genomic_DNA"/>
</dbReference>
<dbReference type="GO" id="GO:0003700">
    <property type="term" value="F:DNA-binding transcription factor activity"/>
    <property type="evidence" value="ECO:0007669"/>
    <property type="project" value="InterPro"/>
</dbReference>
<keyword evidence="6" id="KW-0539">Nucleus</keyword>
<evidence type="ECO:0000256" key="5">
    <source>
        <dbReference type="ARBA" id="ARBA00023163"/>
    </source>
</evidence>
<name>A0A6A5T3J5_9PLEO</name>
<dbReference type="Gene3D" id="1.20.5.170">
    <property type="match status" value="1"/>
</dbReference>
<evidence type="ECO:0000313" key="11">
    <source>
        <dbReference type="Proteomes" id="UP000800038"/>
    </source>
</evidence>
<gene>
    <name evidence="10" type="ORF">EJ02DRAFT_248638</name>
</gene>
<dbReference type="InterPro" id="IPR004827">
    <property type="entry name" value="bZIP"/>
</dbReference>
<proteinExistence type="inferred from homology"/>
<dbReference type="PANTHER" id="PTHR47416">
    <property type="entry name" value="BASIC-LEUCINE ZIPPER TRANSCRIPTION FACTOR F-RELATED"/>
    <property type="match status" value="1"/>
</dbReference>
<evidence type="ECO:0000259" key="9">
    <source>
        <dbReference type="PROSITE" id="PS50217"/>
    </source>
</evidence>